<keyword evidence="2" id="KW-0472">Membrane</keyword>
<dbReference type="SMART" id="SM00331">
    <property type="entry name" value="PP2C_SIG"/>
    <property type="match status" value="1"/>
</dbReference>
<dbReference type="InterPro" id="IPR001932">
    <property type="entry name" value="PPM-type_phosphatase-like_dom"/>
</dbReference>
<dbReference type="SMART" id="SM00065">
    <property type="entry name" value="GAF"/>
    <property type="match status" value="1"/>
</dbReference>
<keyword evidence="1" id="KW-0378">Hydrolase</keyword>
<dbReference type="EMBL" id="CP047593">
    <property type="protein sequence ID" value="QHI69555.1"/>
    <property type="molecule type" value="Genomic_DNA"/>
</dbReference>
<organism evidence="5 6">
    <name type="scientific">Tichowtungia aerotolerans</name>
    <dbReference type="NCBI Taxonomy" id="2697043"/>
    <lineage>
        <taxon>Bacteria</taxon>
        <taxon>Pseudomonadati</taxon>
        <taxon>Kiritimatiellota</taxon>
        <taxon>Tichowtungiia</taxon>
        <taxon>Tichowtungiales</taxon>
        <taxon>Tichowtungiaceae</taxon>
        <taxon>Tichowtungia</taxon>
    </lineage>
</organism>
<accession>A0A6P1MEP3</accession>
<protein>
    <submittedName>
        <fullName evidence="5">SpoIIE family protein phosphatase</fullName>
    </submittedName>
</protein>
<keyword evidence="6" id="KW-1185">Reference proteome</keyword>
<dbReference type="Pfam" id="PF01590">
    <property type="entry name" value="GAF"/>
    <property type="match status" value="1"/>
</dbReference>
<feature type="domain" description="PPM-type phosphatase" evidence="4">
    <location>
        <begin position="261"/>
        <end position="484"/>
    </location>
</feature>
<feature type="domain" description="GAF" evidence="3">
    <location>
        <begin position="66"/>
        <end position="234"/>
    </location>
</feature>
<dbReference type="PANTHER" id="PTHR43156">
    <property type="entry name" value="STAGE II SPORULATION PROTEIN E-RELATED"/>
    <property type="match status" value="1"/>
</dbReference>
<dbReference type="InterPro" id="IPR052016">
    <property type="entry name" value="Bact_Sigma-Reg"/>
</dbReference>
<dbReference type="Proteomes" id="UP000464954">
    <property type="component" value="Chromosome"/>
</dbReference>
<dbReference type="Gene3D" id="3.60.40.10">
    <property type="entry name" value="PPM-type phosphatase domain"/>
    <property type="match status" value="1"/>
</dbReference>
<evidence type="ECO:0000313" key="6">
    <source>
        <dbReference type="Proteomes" id="UP000464954"/>
    </source>
</evidence>
<reference evidence="5 6" key="1">
    <citation type="submission" date="2020-01" db="EMBL/GenBank/DDBJ databases">
        <title>Ponticoccus aerotolerans gen. nov., sp. nov., an anaerobic bacterium and proposal of Ponticoccusceae fam. nov., Ponticoccusles ord. nov. and Ponticoccuse classis nov. in the phylum Kiritimatiellaeota.</title>
        <authorList>
            <person name="Zhou L.Y."/>
            <person name="Du Z.J."/>
        </authorList>
    </citation>
    <scope>NUCLEOTIDE SEQUENCE [LARGE SCALE GENOMIC DNA]</scope>
    <source>
        <strain evidence="5 6">S-5007</strain>
    </source>
</reference>
<dbReference type="GO" id="GO:0016791">
    <property type="term" value="F:phosphatase activity"/>
    <property type="evidence" value="ECO:0007669"/>
    <property type="project" value="TreeGrafter"/>
</dbReference>
<dbReference type="InterPro" id="IPR036457">
    <property type="entry name" value="PPM-type-like_dom_sf"/>
</dbReference>
<gene>
    <name evidence="5" type="ORF">GT409_08825</name>
</gene>
<dbReference type="RefSeq" id="WP_160628737.1">
    <property type="nucleotide sequence ID" value="NZ_CP047593.1"/>
</dbReference>
<dbReference type="Gene3D" id="3.30.450.40">
    <property type="match status" value="1"/>
</dbReference>
<proteinExistence type="predicted"/>
<dbReference type="InterPro" id="IPR029016">
    <property type="entry name" value="GAF-like_dom_sf"/>
</dbReference>
<evidence type="ECO:0000259" key="3">
    <source>
        <dbReference type="SMART" id="SM00065"/>
    </source>
</evidence>
<dbReference type="SUPFAM" id="SSF55781">
    <property type="entry name" value="GAF domain-like"/>
    <property type="match status" value="1"/>
</dbReference>
<evidence type="ECO:0000256" key="2">
    <source>
        <dbReference type="SAM" id="Phobius"/>
    </source>
</evidence>
<evidence type="ECO:0000256" key="1">
    <source>
        <dbReference type="ARBA" id="ARBA00022801"/>
    </source>
</evidence>
<dbReference type="SUPFAM" id="SSF81606">
    <property type="entry name" value="PP2C-like"/>
    <property type="match status" value="1"/>
</dbReference>
<feature type="transmembrane region" description="Helical" evidence="2">
    <location>
        <begin position="6"/>
        <end position="26"/>
    </location>
</feature>
<keyword evidence="2" id="KW-1133">Transmembrane helix</keyword>
<dbReference type="PANTHER" id="PTHR43156:SF2">
    <property type="entry name" value="STAGE II SPORULATION PROTEIN E"/>
    <property type="match status" value="1"/>
</dbReference>
<evidence type="ECO:0000259" key="4">
    <source>
        <dbReference type="SMART" id="SM00331"/>
    </source>
</evidence>
<name>A0A6P1MEP3_9BACT</name>
<dbReference type="Pfam" id="PF07228">
    <property type="entry name" value="SpoIIE"/>
    <property type="match status" value="1"/>
</dbReference>
<dbReference type="KEGG" id="taer:GT409_08825"/>
<evidence type="ECO:0000313" key="5">
    <source>
        <dbReference type="EMBL" id="QHI69555.1"/>
    </source>
</evidence>
<dbReference type="AlphaFoldDB" id="A0A6P1MEP3"/>
<sequence length="485" mass="53924">MAELLHWIVALLASAFEVALIVFLCFTYQNRKTLRKENRRMRKEREVIFEFVHQIGEVFADAEEIDMDTLLKRILFFSTKTNKAAAGAIYLFNKDRDRLFARAVSGIFPPLYDAESVKTERLLAKSQHLETLVKERSVNSGEGLVGAAAAVGTGIIIEDGEVDARVPTYKDAFLQIHSLLIVPMRFGNEVLGVVALVNRIDGSPFTAGDLNLLQAMADQACVPIHYAGLRDALEHKKQLDRDLHAAQQIQASLLPQTLPHLDGVQLSAFNLPAYDIGGDYYDLIQIDEEHLGIAIADVSGKGIGGAMMMAVCQGVLRTRAGQEQSPARMLSELNRVLSNNLAEDMFITMLYMALNIQTRELRFARAGHERPLICRGCSNRNRELQALDSPGIAIGLTSPEVFDAVIEDMTIQLESGDEIIVYTDGITEALNEEGEEWGLENLSRLIKASPQNPESLLRTVQNTLTRYVGARQQYDDMTMFALKIN</sequence>
<dbReference type="InterPro" id="IPR003018">
    <property type="entry name" value="GAF"/>
</dbReference>
<keyword evidence="2" id="KW-0812">Transmembrane</keyword>